<evidence type="ECO:0000313" key="1">
    <source>
        <dbReference type="Proteomes" id="UP000887576"/>
    </source>
</evidence>
<dbReference type="WBParaSite" id="JU765_v2.g17788.t1">
    <property type="protein sequence ID" value="JU765_v2.g17788.t1"/>
    <property type="gene ID" value="JU765_v2.g17788"/>
</dbReference>
<accession>A0AC34QMR1</accession>
<name>A0AC34QMR1_9BILA</name>
<proteinExistence type="predicted"/>
<protein>
    <submittedName>
        <fullName evidence="2">Uncharacterized protein</fullName>
    </submittedName>
</protein>
<organism evidence="1 2">
    <name type="scientific">Panagrolaimus sp. JU765</name>
    <dbReference type="NCBI Taxonomy" id="591449"/>
    <lineage>
        <taxon>Eukaryota</taxon>
        <taxon>Metazoa</taxon>
        <taxon>Ecdysozoa</taxon>
        <taxon>Nematoda</taxon>
        <taxon>Chromadorea</taxon>
        <taxon>Rhabditida</taxon>
        <taxon>Tylenchina</taxon>
        <taxon>Panagrolaimomorpha</taxon>
        <taxon>Panagrolaimoidea</taxon>
        <taxon>Panagrolaimidae</taxon>
        <taxon>Panagrolaimus</taxon>
    </lineage>
</organism>
<dbReference type="Proteomes" id="UP000887576">
    <property type="component" value="Unplaced"/>
</dbReference>
<sequence length="139" mass="16783">DFLSETQELKCSFNELRFDVKFNLEDEFKPYFLDLKRVFPKCENLVFEIGMEKHYYEYYIECFDELIEAVEDAPQSKVALNVVVEFIETRYDLLQEFNCKDKYGYNYEWKCKSNENKIIKLRVNKVGSDDDYFDSSDDD</sequence>
<evidence type="ECO:0000313" key="2">
    <source>
        <dbReference type="WBParaSite" id="JU765_v2.g17788.t1"/>
    </source>
</evidence>
<reference evidence="2" key="1">
    <citation type="submission" date="2022-11" db="UniProtKB">
        <authorList>
            <consortium name="WormBaseParasite"/>
        </authorList>
    </citation>
    <scope>IDENTIFICATION</scope>
</reference>